<dbReference type="PROSITE" id="PS51414">
    <property type="entry name" value="HSR"/>
    <property type="match status" value="1"/>
</dbReference>
<dbReference type="InterPro" id="IPR004865">
    <property type="entry name" value="HSR_dom"/>
</dbReference>
<feature type="domain" description="HSR" evidence="1">
    <location>
        <begin position="1"/>
        <end position="97"/>
    </location>
</feature>
<dbReference type="Ensembl" id="ENSNGAT00000030463.1">
    <property type="protein sequence ID" value="ENSNGAP00000024751.1"/>
    <property type="gene ID" value="ENSNGAG00000022915.1"/>
</dbReference>
<dbReference type="AlphaFoldDB" id="A0A8C6WD06"/>
<sequence>MSSFWYMKCCRRASSKALVTYFKENKVEIASAITKPFPFLMSLRDRGFISEQKYKLFQERCENLVPVNRVMYDVLSDLEKMFGQPLLRVMFSPTNLK</sequence>
<dbReference type="GO" id="GO:0005634">
    <property type="term" value="C:nucleus"/>
    <property type="evidence" value="ECO:0007669"/>
    <property type="project" value="InterPro"/>
</dbReference>
<evidence type="ECO:0000313" key="3">
    <source>
        <dbReference type="Proteomes" id="UP000694381"/>
    </source>
</evidence>
<dbReference type="GeneTree" id="ENSGT00940000162129"/>
<evidence type="ECO:0000259" key="1">
    <source>
        <dbReference type="PROSITE" id="PS51414"/>
    </source>
</evidence>
<dbReference type="PANTHER" id="PTHR46386:SF1">
    <property type="entry name" value="NUCLEAR BODY PROTEIN SP140-LIKE PROTEIN"/>
    <property type="match status" value="1"/>
</dbReference>
<reference evidence="2" key="1">
    <citation type="submission" date="2025-08" db="UniProtKB">
        <authorList>
            <consortium name="Ensembl"/>
        </authorList>
    </citation>
    <scope>IDENTIFICATION</scope>
</reference>
<dbReference type="PANTHER" id="PTHR46386">
    <property type="entry name" value="NUCLEAR BODY PROTEIN SP140"/>
    <property type="match status" value="1"/>
</dbReference>
<dbReference type="GO" id="GO:0000981">
    <property type="term" value="F:DNA-binding transcription factor activity, RNA polymerase II-specific"/>
    <property type="evidence" value="ECO:0007669"/>
    <property type="project" value="TreeGrafter"/>
</dbReference>
<dbReference type="Pfam" id="PF03172">
    <property type="entry name" value="HSR"/>
    <property type="match status" value="1"/>
</dbReference>
<organism evidence="2 3">
    <name type="scientific">Nannospalax galili</name>
    <name type="common">Northern Israeli blind subterranean mole rat</name>
    <name type="synonym">Spalax galili</name>
    <dbReference type="NCBI Taxonomy" id="1026970"/>
    <lineage>
        <taxon>Eukaryota</taxon>
        <taxon>Metazoa</taxon>
        <taxon>Chordata</taxon>
        <taxon>Craniata</taxon>
        <taxon>Vertebrata</taxon>
        <taxon>Euteleostomi</taxon>
        <taxon>Mammalia</taxon>
        <taxon>Eutheria</taxon>
        <taxon>Euarchontoglires</taxon>
        <taxon>Glires</taxon>
        <taxon>Rodentia</taxon>
        <taxon>Myomorpha</taxon>
        <taxon>Muroidea</taxon>
        <taxon>Spalacidae</taxon>
        <taxon>Spalacinae</taxon>
        <taxon>Nannospalax</taxon>
    </lineage>
</organism>
<protein>
    <recommendedName>
        <fullName evidence="1">HSR domain-containing protein</fullName>
    </recommendedName>
</protein>
<proteinExistence type="predicted"/>
<name>A0A8C6WD06_NANGA</name>
<dbReference type="InterPro" id="IPR043563">
    <property type="entry name" value="Sp110/Sp140/Sp140L-like"/>
</dbReference>
<reference evidence="2" key="2">
    <citation type="submission" date="2025-09" db="UniProtKB">
        <authorList>
            <consortium name="Ensembl"/>
        </authorList>
    </citation>
    <scope>IDENTIFICATION</scope>
</reference>
<accession>A0A8C6WD06</accession>
<evidence type="ECO:0000313" key="2">
    <source>
        <dbReference type="Ensembl" id="ENSNGAP00000024751.1"/>
    </source>
</evidence>
<keyword evidence="3" id="KW-1185">Reference proteome</keyword>
<dbReference type="Proteomes" id="UP000694381">
    <property type="component" value="Unassembled WGS sequence"/>
</dbReference>